<keyword evidence="2" id="KW-0804">Transcription</keyword>
<dbReference type="RefSeq" id="WP_251971607.1">
    <property type="nucleotide sequence ID" value="NZ_AP025730.1"/>
</dbReference>
<evidence type="ECO:0000313" key="2">
    <source>
        <dbReference type="EMBL" id="BDI03313.1"/>
    </source>
</evidence>
<dbReference type="InterPro" id="IPR018764">
    <property type="entry name" value="RskA_C"/>
</dbReference>
<protein>
    <submittedName>
        <fullName evidence="2">DNA-directed RNA polymerase sigma-70 factor</fullName>
    </submittedName>
</protein>
<dbReference type="PANTHER" id="PTHR37461">
    <property type="entry name" value="ANTI-SIGMA-K FACTOR RSKA"/>
    <property type="match status" value="1"/>
</dbReference>
<evidence type="ECO:0000259" key="1">
    <source>
        <dbReference type="Pfam" id="PF10099"/>
    </source>
</evidence>
<dbReference type="Proteomes" id="UP001057498">
    <property type="component" value="Chromosome"/>
</dbReference>
<keyword evidence="3" id="KW-1185">Reference proteome</keyword>
<organism evidence="2 3">
    <name type="scientific">Sphaerotilus microaerophilus</name>
    <dbReference type="NCBI Taxonomy" id="2914710"/>
    <lineage>
        <taxon>Bacteria</taxon>
        <taxon>Pseudomonadati</taxon>
        <taxon>Pseudomonadota</taxon>
        <taxon>Betaproteobacteria</taxon>
        <taxon>Burkholderiales</taxon>
        <taxon>Sphaerotilaceae</taxon>
        <taxon>Sphaerotilus</taxon>
    </lineage>
</organism>
<feature type="domain" description="Anti-sigma K factor RskA C-terminal" evidence="1">
    <location>
        <begin position="104"/>
        <end position="235"/>
    </location>
</feature>
<sequence>MKLDTAEDRSAAAGEYVLGTLTPDEQQAFERTLAGDGGLRAEVGYWQDRLLGLTRRSPPAERLPIGGWARLEERLIALASRPAGPGPAWPRWWQRLGLWQGLTSVAVAAVLVLGSTLALREALPPAPEIRYVAVLQDPRGGGNGWVVEMTQVRGRDGELRLVPLRADFQVPPGRVLQFWTKAPGAAGPRSLGLVPAGGVTSLPLQQLPDLQPDQLFEITLEPPGGSTLGRPTGPVLYIGRAVALGT</sequence>
<dbReference type="PANTHER" id="PTHR37461:SF1">
    <property type="entry name" value="ANTI-SIGMA-K FACTOR RSKA"/>
    <property type="match status" value="1"/>
</dbReference>
<dbReference type="InterPro" id="IPR051474">
    <property type="entry name" value="Anti-sigma-K/W_factor"/>
</dbReference>
<proteinExistence type="predicted"/>
<keyword evidence="2" id="KW-0240">DNA-directed RNA polymerase</keyword>
<name>A0ABM7YGP7_9BURK</name>
<gene>
    <name evidence="2" type="ORF">CATMQ487_02830</name>
</gene>
<dbReference type="EMBL" id="AP025730">
    <property type="protein sequence ID" value="BDI03313.1"/>
    <property type="molecule type" value="Genomic_DNA"/>
</dbReference>
<evidence type="ECO:0000313" key="3">
    <source>
        <dbReference type="Proteomes" id="UP001057498"/>
    </source>
</evidence>
<dbReference type="Pfam" id="PF10099">
    <property type="entry name" value="RskA_C"/>
    <property type="match status" value="1"/>
</dbReference>
<reference evidence="2" key="1">
    <citation type="submission" date="2022-04" db="EMBL/GenBank/DDBJ databases">
        <title>Whole genome sequence of Sphaerotilus sp. FB-5.</title>
        <authorList>
            <person name="Takeda M."/>
            <person name="Narihara S."/>
            <person name="Akimoto M."/>
            <person name="Akimoto R."/>
            <person name="Nishiyashiki S."/>
            <person name="Murakami T."/>
        </authorList>
    </citation>
    <scope>NUCLEOTIDE SEQUENCE</scope>
    <source>
        <strain evidence="2">FB-5</strain>
    </source>
</reference>
<dbReference type="GO" id="GO:0000428">
    <property type="term" value="C:DNA-directed RNA polymerase complex"/>
    <property type="evidence" value="ECO:0007669"/>
    <property type="project" value="UniProtKB-KW"/>
</dbReference>
<accession>A0ABM7YGP7</accession>